<organism evidence="4 5">
    <name type="scientific">Tetraparma gracilis</name>
    <dbReference type="NCBI Taxonomy" id="2962635"/>
    <lineage>
        <taxon>Eukaryota</taxon>
        <taxon>Sar</taxon>
        <taxon>Stramenopiles</taxon>
        <taxon>Ochrophyta</taxon>
        <taxon>Bolidophyceae</taxon>
        <taxon>Parmales</taxon>
        <taxon>Triparmaceae</taxon>
        <taxon>Tetraparma</taxon>
    </lineage>
</organism>
<evidence type="ECO:0008006" key="6">
    <source>
        <dbReference type="Google" id="ProtNLM"/>
    </source>
</evidence>
<evidence type="ECO:0000259" key="2">
    <source>
        <dbReference type="Pfam" id="PF11527"/>
    </source>
</evidence>
<feature type="region of interest" description="Disordered" evidence="1">
    <location>
        <begin position="60"/>
        <end position="107"/>
    </location>
</feature>
<gene>
    <name evidence="4" type="ORF">TeGR_g9634</name>
</gene>
<feature type="domain" description="BART" evidence="2">
    <location>
        <begin position="125"/>
        <end position="212"/>
    </location>
</feature>
<comment type="caution">
    <text evidence="4">The sequence shown here is derived from an EMBL/GenBank/DDBJ whole genome shotgun (WGS) entry which is preliminary data.</text>
</comment>
<evidence type="ECO:0000313" key="5">
    <source>
        <dbReference type="Proteomes" id="UP001165060"/>
    </source>
</evidence>
<feature type="non-terminal residue" evidence="4">
    <location>
        <position position="317"/>
    </location>
</feature>
<reference evidence="4 5" key="1">
    <citation type="journal article" date="2023" name="Commun. Biol.">
        <title>Genome analysis of Parmales, the sister group of diatoms, reveals the evolutionary specialization of diatoms from phago-mixotrophs to photoautotrophs.</title>
        <authorList>
            <person name="Ban H."/>
            <person name="Sato S."/>
            <person name="Yoshikawa S."/>
            <person name="Yamada K."/>
            <person name="Nakamura Y."/>
            <person name="Ichinomiya M."/>
            <person name="Sato N."/>
            <person name="Blanc-Mathieu R."/>
            <person name="Endo H."/>
            <person name="Kuwata A."/>
            <person name="Ogata H."/>
        </authorList>
    </citation>
    <scope>NUCLEOTIDE SEQUENCE [LARGE SCALE GENOMIC DNA]</scope>
</reference>
<feature type="region of interest" description="Disordered" evidence="1">
    <location>
        <begin position="227"/>
        <end position="255"/>
    </location>
</feature>
<feature type="compositionally biased region" description="Pro residues" evidence="1">
    <location>
        <begin position="61"/>
        <end position="92"/>
    </location>
</feature>
<proteinExistence type="predicted"/>
<dbReference type="InterPro" id="IPR025640">
    <property type="entry name" value="GYF_2"/>
</dbReference>
<dbReference type="Pfam" id="PF14237">
    <property type="entry name" value="GYF_2"/>
    <property type="match status" value="1"/>
</dbReference>
<keyword evidence="5" id="KW-1185">Reference proteome</keyword>
<accession>A0ABQ6MK35</accession>
<protein>
    <recommendedName>
        <fullName evidence="6">GYF domain-containing protein</fullName>
    </recommendedName>
</protein>
<evidence type="ECO:0000259" key="3">
    <source>
        <dbReference type="Pfam" id="PF14237"/>
    </source>
</evidence>
<dbReference type="InterPro" id="IPR023379">
    <property type="entry name" value="BART_dom"/>
</dbReference>
<dbReference type="Pfam" id="PF11527">
    <property type="entry name" value="ARL2_Bind_BART"/>
    <property type="match status" value="1"/>
</dbReference>
<evidence type="ECO:0000313" key="4">
    <source>
        <dbReference type="EMBL" id="GMI27977.1"/>
    </source>
</evidence>
<evidence type="ECO:0000256" key="1">
    <source>
        <dbReference type="SAM" id="MobiDB-lite"/>
    </source>
</evidence>
<dbReference type="EMBL" id="BRYB01001535">
    <property type="protein sequence ID" value="GMI27977.1"/>
    <property type="molecule type" value="Genomic_DNA"/>
</dbReference>
<dbReference type="Proteomes" id="UP001165060">
    <property type="component" value="Unassembled WGS sequence"/>
</dbReference>
<name>A0ABQ6MK35_9STRA</name>
<feature type="domain" description="GYF" evidence="3">
    <location>
        <begin position="5"/>
        <end position="55"/>
    </location>
</feature>
<sequence>MADEWFYVDDSSQQVGPIPVPKLREDYKNKVVDDDTFFWKDGQAEWLALADIPALKAKLKPPLPPAPGRPKAPPLPAAPSAPAPAAPAPSPAPAQNATIRRQSMSGRSMARASGNANWFKTINQDMNDFFEDNCDKFEQDFDDYQKQGETLEQYSCYTEYKKALEEKLDVFVANENFDDEEECLLEIQRLVQEDLARNKAQMEKIMKNLLKAQKAAIKAIRRAQAQERGELDNLSSSEEEEEEEEKGGGGDDGGLPSMMVFFQPTTLEQLVDMVMNLGEYQTFSMMMRMKVQQKRVMKLLMEARDGEGPFAFGFGGG</sequence>
<feature type="compositionally biased region" description="Polar residues" evidence="1">
    <location>
        <begin position="95"/>
        <end position="106"/>
    </location>
</feature>